<evidence type="ECO:0000256" key="1">
    <source>
        <dbReference type="ARBA" id="ARBA00004196"/>
    </source>
</evidence>
<protein>
    <submittedName>
        <fullName evidence="4">Imelysin family protein</fullName>
    </submittedName>
</protein>
<dbReference type="PROSITE" id="PS51257">
    <property type="entry name" value="PROKAR_LIPOPROTEIN"/>
    <property type="match status" value="1"/>
</dbReference>
<sequence length="358" mass="38857">MRSLSVIASVVTLFVLLGCSAEKDGVEDNFDRGLILNNLADNIILPAWNDFASSTSDCQAKFATFQSDLDNQSLAELRTAWLTARLSWKNCEPFKFGPLESSGAENSVDLWPINVDGIETTSADASSTNVNIIPSDRKGFAAIEYLLFDLSDEETLLAFQDTNRLTFLGLLIDNLNAIAVQMKNTWSDSYAAAFKADLGNGAGASTTLLANELIYHVEVIKNYRLATPLGIRSGSETPLPETLESYYAHESKALIAQSLVITKRVFTGGDGSGFDDYLNELKIEDSDGQALSAVIVNLIDKCQADLTAISGTMQEAITSDKAAVELLYNDLQELTLLIKTDMMSQLGLLVVFSDNDGD</sequence>
<reference evidence="4" key="1">
    <citation type="submission" date="2022-09" db="EMBL/GenBank/DDBJ databases">
        <title>Comparative genomics and taxonomic characterization of three novel marine species of genus Reichenbachiella exhibiting antioxidant and polysaccharide degradation activities.</title>
        <authorList>
            <person name="Muhammad N."/>
            <person name="Lee Y.-J."/>
            <person name="Ko J."/>
            <person name="Kim S.-G."/>
        </authorList>
    </citation>
    <scope>NUCLEOTIDE SEQUENCE</scope>
    <source>
        <strain evidence="4">BKB1-1</strain>
    </source>
</reference>
<comment type="subcellular location">
    <subcellularLocation>
        <location evidence="1">Cell envelope</location>
    </subcellularLocation>
</comment>
<organism evidence="4 5">
    <name type="scientific">Reichenbachiella agarivorans</name>
    <dbReference type="NCBI Taxonomy" id="2979464"/>
    <lineage>
        <taxon>Bacteria</taxon>
        <taxon>Pseudomonadati</taxon>
        <taxon>Bacteroidota</taxon>
        <taxon>Cytophagia</taxon>
        <taxon>Cytophagales</taxon>
        <taxon>Reichenbachiellaceae</taxon>
        <taxon>Reichenbachiella</taxon>
    </lineage>
</organism>
<name>A0ABY6CLP9_9BACT</name>
<evidence type="ECO:0000313" key="4">
    <source>
        <dbReference type="EMBL" id="UXP31407.1"/>
    </source>
</evidence>
<dbReference type="Pfam" id="PF09375">
    <property type="entry name" value="Peptidase_M75"/>
    <property type="match status" value="1"/>
</dbReference>
<feature type="domain" description="Imelysin-like" evidence="3">
    <location>
        <begin position="44"/>
        <end position="335"/>
    </location>
</feature>
<dbReference type="InterPro" id="IPR018976">
    <property type="entry name" value="Imelysin-like"/>
</dbReference>
<keyword evidence="5" id="KW-1185">Reference proteome</keyword>
<accession>A0ABY6CLP9</accession>
<evidence type="ECO:0000259" key="3">
    <source>
        <dbReference type="Pfam" id="PF09375"/>
    </source>
</evidence>
<evidence type="ECO:0000313" key="5">
    <source>
        <dbReference type="Proteomes" id="UP001065174"/>
    </source>
</evidence>
<dbReference type="Proteomes" id="UP001065174">
    <property type="component" value="Chromosome"/>
</dbReference>
<keyword evidence="2" id="KW-0732">Signal</keyword>
<dbReference type="Gene3D" id="1.20.1420.20">
    <property type="entry name" value="M75 peptidase, HXXE motif"/>
    <property type="match status" value="1"/>
</dbReference>
<evidence type="ECO:0000256" key="2">
    <source>
        <dbReference type="ARBA" id="ARBA00022729"/>
    </source>
</evidence>
<proteinExistence type="predicted"/>
<dbReference type="RefSeq" id="WP_262308846.1">
    <property type="nucleotide sequence ID" value="NZ_CP106679.1"/>
</dbReference>
<dbReference type="EMBL" id="CP106679">
    <property type="protein sequence ID" value="UXP31407.1"/>
    <property type="molecule type" value="Genomic_DNA"/>
</dbReference>
<dbReference type="InterPro" id="IPR038352">
    <property type="entry name" value="Imelysin_sf"/>
</dbReference>
<dbReference type="InterPro" id="IPR034984">
    <property type="entry name" value="Imelysin-like_IPPA"/>
</dbReference>
<dbReference type="CDD" id="cd14659">
    <property type="entry name" value="Imelysin-like_IPPA"/>
    <property type="match status" value="1"/>
</dbReference>
<gene>
    <name evidence="4" type="ORF">N6H18_13710</name>
</gene>